<accession>A0A212R021</accession>
<dbReference type="Pfam" id="PF04317">
    <property type="entry name" value="DUF463"/>
    <property type="match status" value="1"/>
</dbReference>
<dbReference type="OrthoDB" id="9777645at2"/>
<protein>
    <recommendedName>
        <fullName evidence="3">YcjX family protein</fullName>
    </recommendedName>
</protein>
<keyword evidence="2" id="KW-1185">Reference proteome</keyword>
<dbReference type="PANTHER" id="PTHR38605:SF1">
    <property type="entry name" value="ATPASE"/>
    <property type="match status" value="1"/>
</dbReference>
<evidence type="ECO:0000313" key="1">
    <source>
        <dbReference type="EMBL" id="SNB65157.1"/>
    </source>
</evidence>
<dbReference type="Proteomes" id="UP000197065">
    <property type="component" value="Unassembled WGS sequence"/>
</dbReference>
<dbReference type="RefSeq" id="WP_088560782.1">
    <property type="nucleotide sequence ID" value="NZ_FYEH01000004.1"/>
</dbReference>
<dbReference type="AlphaFoldDB" id="A0A212R021"/>
<reference evidence="1 2" key="1">
    <citation type="submission" date="2017-06" db="EMBL/GenBank/DDBJ databases">
        <authorList>
            <person name="Kim H.J."/>
            <person name="Triplett B.A."/>
        </authorList>
    </citation>
    <scope>NUCLEOTIDE SEQUENCE [LARGE SCALE GENOMIC DNA]</scope>
    <source>
        <strain evidence="1 2">B29T1</strain>
    </source>
</reference>
<dbReference type="PIRSF" id="PIRSF019381">
    <property type="entry name" value="YcjX"/>
    <property type="match status" value="1"/>
</dbReference>
<dbReference type="InterPro" id="IPR007413">
    <property type="entry name" value="YcjX-like"/>
</dbReference>
<dbReference type="EMBL" id="FYEH01000004">
    <property type="protein sequence ID" value="SNB65157.1"/>
    <property type="molecule type" value="Genomic_DNA"/>
</dbReference>
<sequence>MPPLFSWDLGLGRLVGGLADDIAELSGRALDNHLNLAVTGLRRSGKTVFITSLVHHLIDGHNLPFVAAVHEDRYMGAREIPLHDTRVFPYRQFHHDLDQTEPNWPAATETLSRLRLLIRARNPNRLTSTIQPIRELTLDIIDYPGEWLLDLPLIDETFQSFSEAAFSLAQTPPRTGVAQEWLAMARSIDQSSPVDTEVVARLSAAFTTYLKTCQRELGLSVIQPGRFTNPGEHAGSELLHFTPLPAAAEVPGSIRALFRRRFDLYRDEIVKRFYQDHFRRFDRQIVLVDLLSNLNAGAAYFADTQLALSMILKSFRYGSSSWLGRLFRPRIGRALFAASKADHVAPSQHAALKQLLELMIRPAARSARLEGVRPEVIALASLRCTDVVKTTHQGQTLSCLKGRRLGDKEEKIFFPGEIPPELPEAEDWTEDRFRFYQFEPRRLRTHGDNQHIRLDQAIEFLIGDKL</sequence>
<proteinExistence type="predicted"/>
<name>A0A212R021_9PROT</name>
<evidence type="ECO:0008006" key="3">
    <source>
        <dbReference type="Google" id="ProtNLM"/>
    </source>
</evidence>
<organism evidence="1 2">
    <name type="scientific">Arboricoccus pini</name>
    <dbReference type="NCBI Taxonomy" id="1963835"/>
    <lineage>
        <taxon>Bacteria</taxon>
        <taxon>Pseudomonadati</taxon>
        <taxon>Pseudomonadota</taxon>
        <taxon>Alphaproteobacteria</taxon>
        <taxon>Geminicoccales</taxon>
        <taxon>Geminicoccaceae</taxon>
        <taxon>Arboricoccus</taxon>
    </lineage>
</organism>
<dbReference type="PANTHER" id="PTHR38605">
    <property type="entry name" value="ATPASE-RELATED"/>
    <property type="match status" value="1"/>
</dbReference>
<evidence type="ECO:0000313" key="2">
    <source>
        <dbReference type="Proteomes" id="UP000197065"/>
    </source>
</evidence>
<gene>
    <name evidence="1" type="ORF">SAMN07250955_104205</name>
</gene>